<evidence type="ECO:0000313" key="3">
    <source>
        <dbReference type="Proteomes" id="UP000433104"/>
    </source>
</evidence>
<dbReference type="EMBL" id="WTYW01000001">
    <property type="protein sequence ID" value="MXO85859.1"/>
    <property type="molecule type" value="Genomic_DNA"/>
</dbReference>
<keyword evidence="3" id="KW-1185">Reference proteome</keyword>
<evidence type="ECO:0000259" key="1">
    <source>
        <dbReference type="Pfam" id="PF13621"/>
    </source>
</evidence>
<proteinExistence type="predicted"/>
<accession>A0A844ZJI5</accession>
<feature type="domain" description="Cupin-like" evidence="1">
    <location>
        <begin position="1"/>
        <end position="27"/>
    </location>
</feature>
<name>A0A844ZJI5_9SPHN</name>
<sequence>MYIPYGWWHGVESLEPISILVNYWWAPGKPVGIGRPYDGLLHAILAFKHLPDDQRAVWREILDYYVFERSGDPAEHLPEHAKGILSAPSPELFNHMRNVIIRSLESDG</sequence>
<protein>
    <recommendedName>
        <fullName evidence="1">Cupin-like domain-containing protein</fullName>
    </recommendedName>
</protein>
<comment type="caution">
    <text evidence="2">The sequence shown here is derived from an EMBL/GenBank/DDBJ whole genome shotgun (WGS) entry which is preliminary data.</text>
</comment>
<gene>
    <name evidence="2" type="ORF">GRI38_07410</name>
</gene>
<dbReference type="Gene3D" id="2.60.120.10">
    <property type="entry name" value="Jelly Rolls"/>
    <property type="match status" value="1"/>
</dbReference>
<dbReference type="Proteomes" id="UP000433104">
    <property type="component" value="Unassembled WGS sequence"/>
</dbReference>
<evidence type="ECO:0000313" key="2">
    <source>
        <dbReference type="EMBL" id="MXO85859.1"/>
    </source>
</evidence>
<dbReference type="InterPro" id="IPR014710">
    <property type="entry name" value="RmlC-like_jellyroll"/>
</dbReference>
<dbReference type="Pfam" id="PF13621">
    <property type="entry name" value="Cupin_8"/>
    <property type="match status" value="1"/>
</dbReference>
<organism evidence="2 3">
    <name type="scientific">Parapontixanthobacter aurantiacus</name>
    <dbReference type="NCBI Taxonomy" id="1463599"/>
    <lineage>
        <taxon>Bacteria</taxon>
        <taxon>Pseudomonadati</taxon>
        <taxon>Pseudomonadota</taxon>
        <taxon>Alphaproteobacteria</taxon>
        <taxon>Sphingomonadales</taxon>
        <taxon>Erythrobacteraceae</taxon>
        <taxon>Parapontixanthobacter</taxon>
    </lineage>
</organism>
<dbReference type="OrthoDB" id="479699at2"/>
<dbReference type="InterPro" id="IPR041667">
    <property type="entry name" value="Cupin_8"/>
</dbReference>
<dbReference type="SUPFAM" id="SSF51197">
    <property type="entry name" value="Clavaminate synthase-like"/>
    <property type="match status" value="1"/>
</dbReference>
<dbReference type="AlphaFoldDB" id="A0A844ZJI5"/>
<reference evidence="2 3" key="1">
    <citation type="submission" date="2019-12" db="EMBL/GenBank/DDBJ databases">
        <title>Genomic-based taxomic classification of the family Erythrobacteraceae.</title>
        <authorList>
            <person name="Xu L."/>
        </authorList>
    </citation>
    <scope>NUCLEOTIDE SEQUENCE [LARGE SCALE GENOMIC DNA]</scope>
    <source>
        <strain evidence="2 3">MCCC 1A09962</strain>
    </source>
</reference>